<dbReference type="RefSeq" id="WP_346761442.1">
    <property type="nucleotide sequence ID" value="NZ_JAUJEB010000007.1"/>
</dbReference>
<proteinExistence type="predicted"/>
<comment type="caution">
    <text evidence="1">The sequence shown here is derived from an EMBL/GenBank/DDBJ whole genome shotgun (WGS) entry which is preliminary data.</text>
</comment>
<protein>
    <submittedName>
        <fullName evidence="1">DUF2490 domain-containing protein</fullName>
    </submittedName>
</protein>
<dbReference type="EMBL" id="JAUJEB010000007">
    <property type="protein sequence ID" value="MDN5216109.1"/>
    <property type="molecule type" value="Genomic_DNA"/>
</dbReference>
<keyword evidence="2" id="KW-1185">Reference proteome</keyword>
<dbReference type="Pfam" id="PF10677">
    <property type="entry name" value="DUF2490"/>
    <property type="match status" value="1"/>
</dbReference>
<gene>
    <name evidence="1" type="ORF">QQ020_28815</name>
</gene>
<organism evidence="1 2">
    <name type="scientific">Agaribacillus aureus</name>
    <dbReference type="NCBI Taxonomy" id="3051825"/>
    <lineage>
        <taxon>Bacteria</taxon>
        <taxon>Pseudomonadati</taxon>
        <taxon>Bacteroidota</taxon>
        <taxon>Cytophagia</taxon>
        <taxon>Cytophagales</taxon>
        <taxon>Splendidivirgaceae</taxon>
        <taxon>Agaribacillus</taxon>
    </lineage>
</organism>
<evidence type="ECO:0000313" key="1">
    <source>
        <dbReference type="EMBL" id="MDN5216109.1"/>
    </source>
</evidence>
<reference evidence="1" key="1">
    <citation type="submission" date="2023-06" db="EMBL/GenBank/DDBJ databases">
        <title>Genomic of Agaribacillus aureum.</title>
        <authorList>
            <person name="Wang G."/>
        </authorList>
    </citation>
    <scope>NUCLEOTIDE SEQUENCE</scope>
    <source>
        <strain evidence="1">BMA12</strain>
    </source>
</reference>
<name>A0ABT8LEA2_9BACT</name>
<dbReference type="InterPro" id="IPR019619">
    <property type="entry name" value="DUF2490"/>
</dbReference>
<sequence>MNHIYKQILVSIILSACFVLNGKAQKKDVKNSNQQWFQYSSQIKFSDKWRLSAILGYRTRDGFSHSLLYFAGTRMGYQLNPGVTLSLGFNHLGFYTSGRLSQREYRPYQQFTLVRKYKNIGTGHRLRVEQRYFRKRAYEDIKAESRANLRFRYRFSLSLPLLQFPPFDSDKKLLFTPSYEIFINAGKEIVYNVFDRQRILAGLTMQFNRKLSVSMSYVHQFTALNLPRSFDSAHVLWLSVSQNFDW</sequence>
<evidence type="ECO:0000313" key="2">
    <source>
        <dbReference type="Proteomes" id="UP001172083"/>
    </source>
</evidence>
<dbReference type="PROSITE" id="PS51257">
    <property type="entry name" value="PROKAR_LIPOPROTEIN"/>
    <property type="match status" value="1"/>
</dbReference>
<dbReference type="Proteomes" id="UP001172083">
    <property type="component" value="Unassembled WGS sequence"/>
</dbReference>
<accession>A0ABT8LEA2</accession>